<evidence type="ECO:0000313" key="3">
    <source>
        <dbReference type="Proteomes" id="UP000011944"/>
    </source>
</evidence>
<gene>
    <name evidence="2" type="ORF">CFSAN001627_16543</name>
</gene>
<dbReference type="PANTHER" id="PTHR21262:SF31">
    <property type="entry name" value="GTP PYROPHOSPHOKINASE"/>
    <property type="match status" value="1"/>
</dbReference>
<feature type="non-terminal residue" evidence="2">
    <location>
        <position position="1"/>
    </location>
</feature>
<dbReference type="InterPro" id="IPR002912">
    <property type="entry name" value="ACT_dom"/>
</dbReference>
<dbReference type="PATRIC" id="fig|1232189.3.peg.2597"/>
<proteinExistence type="predicted"/>
<evidence type="ECO:0000313" key="2">
    <source>
        <dbReference type="EMBL" id="EKN40909.1"/>
    </source>
</evidence>
<dbReference type="Pfam" id="PF13291">
    <property type="entry name" value="ACT_4"/>
    <property type="match status" value="1"/>
</dbReference>
<dbReference type="GO" id="GO:0016301">
    <property type="term" value="F:kinase activity"/>
    <property type="evidence" value="ECO:0007669"/>
    <property type="project" value="UniProtKB-KW"/>
</dbReference>
<dbReference type="CDD" id="cd04876">
    <property type="entry name" value="ACT_RelA-SpoT"/>
    <property type="match status" value="1"/>
</dbReference>
<dbReference type="SUPFAM" id="SSF55021">
    <property type="entry name" value="ACT-like"/>
    <property type="match status" value="1"/>
</dbReference>
<dbReference type="InterPro" id="IPR045865">
    <property type="entry name" value="ACT-like_dom_sf"/>
</dbReference>
<reference evidence="2 3" key="2">
    <citation type="submission" date="2013-03" db="EMBL/GenBank/DDBJ databases">
        <title>Diversity in Clostridium botulinum.</title>
        <authorList>
            <person name="Timme R.E."/>
            <person name="Allard M."/>
            <person name="Luo Y."/>
            <person name="Strain E."/>
            <person name="Gonzalez-Escalona N."/>
            <person name="Brown E."/>
        </authorList>
    </citation>
    <scope>NUCLEOTIDE SEQUENCE [LARGE SCALE GENOMIC DNA]</scope>
    <source>
        <strain evidence="2 3">CFSAN001627</strain>
    </source>
</reference>
<dbReference type="GO" id="GO:0005886">
    <property type="term" value="C:plasma membrane"/>
    <property type="evidence" value="ECO:0007669"/>
    <property type="project" value="TreeGrafter"/>
</dbReference>
<keyword evidence="2" id="KW-0808">Transferase</keyword>
<dbReference type="EMBL" id="AMXI01001010">
    <property type="protein sequence ID" value="EKN40909.1"/>
    <property type="molecule type" value="Genomic_DNA"/>
</dbReference>
<reference evidence="2 3" key="1">
    <citation type="submission" date="2012-10" db="EMBL/GenBank/DDBJ databases">
        <authorList>
            <person name="Strain E.A."/>
            <person name="Brown E."/>
            <person name="Allard M.W."/>
            <person name="Gonzalez-Escalona N."/>
            <person name="Timme R."/>
        </authorList>
    </citation>
    <scope>NUCLEOTIDE SEQUENCE [LARGE SCALE GENOMIC DNA]</scope>
    <source>
        <strain evidence="2 3">CFSAN001627</strain>
    </source>
</reference>
<dbReference type="AlphaFoldDB" id="M1ZVA9"/>
<accession>M1ZVA9</accession>
<protein>
    <submittedName>
        <fullName evidence="2">GTP pyrophosphokinase</fullName>
    </submittedName>
</protein>
<keyword evidence="2" id="KW-0418">Kinase</keyword>
<name>M1ZVA9_CLOBO</name>
<evidence type="ECO:0000259" key="1">
    <source>
        <dbReference type="PROSITE" id="PS51671"/>
    </source>
</evidence>
<dbReference type="PANTHER" id="PTHR21262">
    <property type="entry name" value="GUANOSINE-3',5'-BIS DIPHOSPHATE 3'-PYROPHOSPHOHYDROLASE"/>
    <property type="match status" value="1"/>
</dbReference>
<feature type="domain" description="ACT" evidence="1">
    <location>
        <begin position="73"/>
        <end position="147"/>
    </location>
</feature>
<dbReference type="Gene3D" id="3.30.70.260">
    <property type="match status" value="1"/>
</dbReference>
<dbReference type="Proteomes" id="UP000011944">
    <property type="component" value="Unassembled WGS sequence"/>
</dbReference>
<comment type="caution">
    <text evidence="2">The sequence shown here is derived from an EMBL/GenBank/DDBJ whole genome shotgun (WGS) entry which is preliminary data.</text>
</comment>
<dbReference type="PROSITE" id="PS51671">
    <property type="entry name" value="ACT"/>
    <property type="match status" value="1"/>
</dbReference>
<sequence>GIIVKGEDNLLVRFAKCCNPVPGDNIIGYITKGRGISIHRTDCENMEQLVEEDPTKIVEVSWGKPKGGEYISELEVIAENTDGLLADIMLTINGSKTNLYAVNAKPIRNDSVVVNIKLKISNIEDLKSVMKDIRKLKGVLEVYRTKK</sequence>
<organism evidence="2 3">
    <name type="scientific">Clostridium botulinum CFSAN001627</name>
    <dbReference type="NCBI Taxonomy" id="1232189"/>
    <lineage>
        <taxon>Bacteria</taxon>
        <taxon>Bacillati</taxon>
        <taxon>Bacillota</taxon>
        <taxon>Clostridia</taxon>
        <taxon>Eubacteriales</taxon>
        <taxon>Clostridiaceae</taxon>
        <taxon>Clostridium</taxon>
    </lineage>
</organism>